<dbReference type="Gene3D" id="2.10.109.10">
    <property type="entry name" value="Umud Fragment, subunit A"/>
    <property type="match status" value="1"/>
</dbReference>
<feature type="active site" evidence="5">
    <location>
        <position position="365"/>
    </location>
</feature>
<feature type="signal peptide" evidence="7">
    <location>
        <begin position="1"/>
        <end position="23"/>
    </location>
</feature>
<dbReference type="InterPro" id="IPR000223">
    <property type="entry name" value="Pept_S26A_signal_pept_1"/>
</dbReference>
<feature type="active site" evidence="5">
    <location>
        <position position="270"/>
    </location>
</feature>
<sequence>MTMTPISFVVFLCFVYFLMPVESFSSSSILHHRSSLSPSFRQHDGRLPLAKTLQDNDDSSSSSTTSFASPMEAVKNSFGFQTKQEEFQKAQADGFGTRARNAAINATVGDILVPLCSNLEQRQKLANQGVYPGVEYEICSLTLLASSDDDMSSSSGDSGDSVGMNGNDDSATATMMTAKSKVVQTLQGLDRGAKQGVIATVKPAYPLRAHLERDDWPVSVALLKDVPLWLAKATYEAGTAVGTLAVSLSGLVMASLVAFWIQLVGVPTPSMLPALQPGTVVLVTRSLPMLGKAFQPKVGDVVFFDAPSELETAISQRMIMPEESSAATASQDDVNDDMANLVPSASSSSNNNKADTSTKGKQLLKRVVAVPNEKVGVRQSSPYVQVSESTYRFDVIGRYARPEIFPADSWNRPLETLGRKEYFVAGDNGYRSVDSRVWGPLQQKYIIGTAQWVVWPLDHFGPIPPGPISEVTKPK</sequence>
<dbReference type="PANTHER" id="PTHR43390">
    <property type="entry name" value="SIGNAL PEPTIDASE I"/>
    <property type="match status" value="1"/>
</dbReference>
<comment type="similarity">
    <text evidence="2">Belongs to the peptidase S26 family.</text>
</comment>
<dbReference type="Proteomes" id="UP001295423">
    <property type="component" value="Unassembled WGS sequence"/>
</dbReference>
<evidence type="ECO:0000256" key="1">
    <source>
        <dbReference type="ARBA" id="ARBA00000677"/>
    </source>
</evidence>
<dbReference type="CDD" id="cd06530">
    <property type="entry name" value="S26_SPase_I"/>
    <property type="match status" value="1"/>
</dbReference>
<evidence type="ECO:0000256" key="4">
    <source>
        <dbReference type="ARBA" id="ARBA00022801"/>
    </source>
</evidence>
<evidence type="ECO:0000256" key="2">
    <source>
        <dbReference type="ARBA" id="ARBA00009370"/>
    </source>
</evidence>
<name>A0AAD2FVB2_9STRA</name>
<evidence type="ECO:0000256" key="5">
    <source>
        <dbReference type="PIRSR" id="PIRSR600223-1"/>
    </source>
</evidence>
<evidence type="ECO:0000256" key="6">
    <source>
        <dbReference type="SAM" id="MobiDB-lite"/>
    </source>
</evidence>
<dbReference type="PANTHER" id="PTHR43390:SF1">
    <property type="entry name" value="CHLOROPLAST PROCESSING PEPTIDASE"/>
    <property type="match status" value="1"/>
</dbReference>
<dbReference type="InterPro" id="IPR036286">
    <property type="entry name" value="LexA/Signal_pep-like_sf"/>
</dbReference>
<feature type="chain" id="PRO_5041917456" description="signal peptidase I" evidence="7">
    <location>
        <begin position="24"/>
        <end position="475"/>
    </location>
</feature>
<protein>
    <recommendedName>
        <fullName evidence="3">signal peptidase I</fullName>
        <ecNumber evidence="3">3.4.21.89</ecNumber>
    </recommendedName>
</protein>
<dbReference type="PROSITE" id="PS00761">
    <property type="entry name" value="SPASE_I_3"/>
    <property type="match status" value="1"/>
</dbReference>
<evidence type="ECO:0000256" key="3">
    <source>
        <dbReference type="ARBA" id="ARBA00013208"/>
    </source>
</evidence>
<dbReference type="GO" id="GO:0009003">
    <property type="term" value="F:signal peptidase activity"/>
    <property type="evidence" value="ECO:0007669"/>
    <property type="project" value="UniProtKB-EC"/>
</dbReference>
<evidence type="ECO:0000313" key="9">
    <source>
        <dbReference type="EMBL" id="CAJ1953923.1"/>
    </source>
</evidence>
<feature type="compositionally biased region" description="Low complexity" evidence="6">
    <location>
        <begin position="344"/>
        <end position="359"/>
    </location>
</feature>
<dbReference type="GO" id="GO:0006465">
    <property type="term" value="P:signal peptide processing"/>
    <property type="evidence" value="ECO:0007669"/>
    <property type="project" value="InterPro"/>
</dbReference>
<organism evidence="9 10">
    <name type="scientific">Cylindrotheca closterium</name>
    <dbReference type="NCBI Taxonomy" id="2856"/>
    <lineage>
        <taxon>Eukaryota</taxon>
        <taxon>Sar</taxon>
        <taxon>Stramenopiles</taxon>
        <taxon>Ochrophyta</taxon>
        <taxon>Bacillariophyta</taxon>
        <taxon>Bacillariophyceae</taxon>
        <taxon>Bacillariophycidae</taxon>
        <taxon>Bacillariales</taxon>
        <taxon>Bacillariaceae</taxon>
        <taxon>Cylindrotheca</taxon>
    </lineage>
</organism>
<evidence type="ECO:0000313" key="10">
    <source>
        <dbReference type="Proteomes" id="UP001295423"/>
    </source>
</evidence>
<keyword evidence="7" id="KW-0732">Signal</keyword>
<dbReference type="EMBL" id="CAKOGP040001847">
    <property type="protein sequence ID" value="CAJ1953923.1"/>
    <property type="molecule type" value="Genomic_DNA"/>
</dbReference>
<dbReference type="InterPro" id="IPR019533">
    <property type="entry name" value="Peptidase_S26"/>
</dbReference>
<feature type="region of interest" description="Disordered" evidence="6">
    <location>
        <begin position="322"/>
        <end position="360"/>
    </location>
</feature>
<dbReference type="PRINTS" id="PR00727">
    <property type="entry name" value="LEADERPTASE"/>
</dbReference>
<reference evidence="9" key="1">
    <citation type="submission" date="2023-08" db="EMBL/GenBank/DDBJ databases">
        <authorList>
            <person name="Audoor S."/>
            <person name="Bilcke G."/>
        </authorList>
    </citation>
    <scope>NUCLEOTIDE SEQUENCE</scope>
</reference>
<comment type="catalytic activity">
    <reaction evidence="1">
        <text>Cleavage of hydrophobic, N-terminal signal or leader sequences from secreted and periplasmic proteins.</text>
        <dbReference type="EC" id="3.4.21.89"/>
    </reaction>
</comment>
<feature type="domain" description="Peptidase S26" evidence="8">
    <location>
        <begin position="249"/>
        <end position="455"/>
    </location>
</feature>
<keyword evidence="10" id="KW-1185">Reference proteome</keyword>
<proteinExistence type="inferred from homology"/>
<accession>A0AAD2FVB2</accession>
<dbReference type="GO" id="GO:0004252">
    <property type="term" value="F:serine-type endopeptidase activity"/>
    <property type="evidence" value="ECO:0007669"/>
    <property type="project" value="InterPro"/>
</dbReference>
<evidence type="ECO:0000256" key="7">
    <source>
        <dbReference type="SAM" id="SignalP"/>
    </source>
</evidence>
<keyword evidence="4" id="KW-0378">Hydrolase</keyword>
<gene>
    <name evidence="9" type="ORF">CYCCA115_LOCUS14521</name>
</gene>
<dbReference type="SUPFAM" id="SSF51306">
    <property type="entry name" value="LexA/Signal peptidase"/>
    <property type="match status" value="1"/>
</dbReference>
<dbReference type="AlphaFoldDB" id="A0AAD2FVB2"/>
<dbReference type="EC" id="3.4.21.89" evidence="3"/>
<dbReference type="Pfam" id="PF10502">
    <property type="entry name" value="Peptidase_S26"/>
    <property type="match status" value="1"/>
</dbReference>
<dbReference type="GO" id="GO:0016020">
    <property type="term" value="C:membrane"/>
    <property type="evidence" value="ECO:0007669"/>
    <property type="project" value="InterPro"/>
</dbReference>
<comment type="caution">
    <text evidence="9">The sequence shown here is derived from an EMBL/GenBank/DDBJ whole genome shotgun (WGS) entry which is preliminary data.</text>
</comment>
<dbReference type="InterPro" id="IPR019758">
    <property type="entry name" value="Pept_S26A_signal_pept_1_CS"/>
</dbReference>
<evidence type="ECO:0000259" key="8">
    <source>
        <dbReference type="Pfam" id="PF10502"/>
    </source>
</evidence>